<dbReference type="PROSITE" id="PS01231">
    <property type="entry name" value="TRMA_2"/>
    <property type="match status" value="1"/>
</dbReference>
<evidence type="ECO:0000256" key="5">
    <source>
        <dbReference type="PROSITE-ProRule" id="PRU10015"/>
    </source>
</evidence>
<dbReference type="PROSITE" id="PS51687">
    <property type="entry name" value="SAM_MT_RNA_M5U"/>
    <property type="match status" value="1"/>
</dbReference>
<dbReference type="AlphaFoldDB" id="A0A975GGM1"/>
<dbReference type="Gene3D" id="2.40.50.140">
    <property type="entry name" value="Nucleic acid-binding proteins"/>
    <property type="match status" value="1"/>
</dbReference>
<dbReference type="PROSITE" id="PS01230">
    <property type="entry name" value="TRMA_1"/>
    <property type="match status" value="1"/>
</dbReference>
<dbReference type="SUPFAM" id="SSF50249">
    <property type="entry name" value="Nucleic acid-binding proteins"/>
    <property type="match status" value="1"/>
</dbReference>
<keyword evidence="1 4" id="KW-0489">Methyltransferase</keyword>
<proteinExistence type="inferred from homology"/>
<feature type="active site" description="Nucleophile" evidence="4">
    <location>
        <position position="420"/>
    </location>
</feature>
<dbReference type="SUPFAM" id="SSF53335">
    <property type="entry name" value="S-adenosyl-L-methionine-dependent methyltransferases"/>
    <property type="match status" value="1"/>
</dbReference>
<dbReference type="GO" id="GO:0070041">
    <property type="term" value="F:rRNA (uridine-C5-)-methyltransferase activity"/>
    <property type="evidence" value="ECO:0007669"/>
    <property type="project" value="UniProtKB-ARBA"/>
</dbReference>
<dbReference type="InterPro" id="IPR010280">
    <property type="entry name" value="U5_MeTrfase_fam"/>
</dbReference>
<dbReference type="RefSeq" id="WP_207692021.1">
    <property type="nucleotide sequence ID" value="NZ_CP061799.1"/>
</dbReference>
<organism evidence="7 8">
    <name type="scientific">Desulfonema limicola</name>
    <dbReference type="NCBI Taxonomy" id="45656"/>
    <lineage>
        <taxon>Bacteria</taxon>
        <taxon>Pseudomonadati</taxon>
        <taxon>Thermodesulfobacteriota</taxon>
        <taxon>Desulfobacteria</taxon>
        <taxon>Desulfobacterales</taxon>
        <taxon>Desulfococcaceae</taxon>
        <taxon>Desulfonema</taxon>
    </lineage>
</organism>
<dbReference type="Pfam" id="PF01938">
    <property type="entry name" value="TRAM"/>
    <property type="match status" value="1"/>
</dbReference>
<dbReference type="InterPro" id="IPR030390">
    <property type="entry name" value="MeTrfase_TrmA_AS"/>
</dbReference>
<reference evidence="7" key="1">
    <citation type="journal article" date="2021" name="Microb. Physiol.">
        <title>Proteogenomic Insights into the Physiology of Marine, Sulfate-Reducing, Filamentous Desulfonema limicola and Desulfonema magnum.</title>
        <authorList>
            <person name="Schnaars V."/>
            <person name="Wohlbrand L."/>
            <person name="Scheve S."/>
            <person name="Hinrichs C."/>
            <person name="Reinhardt R."/>
            <person name="Rabus R."/>
        </authorList>
    </citation>
    <scope>NUCLEOTIDE SEQUENCE</scope>
    <source>
        <strain evidence="7">5ac10</strain>
    </source>
</reference>
<feature type="binding site" evidence="4">
    <location>
        <position position="348"/>
    </location>
    <ligand>
        <name>S-adenosyl-L-methionine</name>
        <dbReference type="ChEBI" id="CHEBI:59789"/>
    </ligand>
</feature>
<dbReference type="InterPro" id="IPR002792">
    <property type="entry name" value="TRAM_dom"/>
</dbReference>
<evidence type="ECO:0000259" key="6">
    <source>
        <dbReference type="PROSITE" id="PS50926"/>
    </source>
</evidence>
<dbReference type="Pfam" id="PF05958">
    <property type="entry name" value="tRNA_U5-meth_tr"/>
    <property type="match status" value="1"/>
</dbReference>
<dbReference type="KEGG" id="dli:dnl_26670"/>
<dbReference type="PANTHER" id="PTHR11061:SF30">
    <property type="entry name" value="TRNA (URACIL(54)-C(5))-METHYLTRANSFERASE"/>
    <property type="match status" value="1"/>
</dbReference>
<evidence type="ECO:0000256" key="3">
    <source>
        <dbReference type="ARBA" id="ARBA00022691"/>
    </source>
</evidence>
<feature type="active site" evidence="5">
    <location>
        <position position="420"/>
    </location>
</feature>
<name>A0A975GGM1_9BACT</name>
<keyword evidence="3 4" id="KW-0949">S-adenosyl-L-methionine</keyword>
<dbReference type="Gene3D" id="2.40.50.1070">
    <property type="match status" value="1"/>
</dbReference>
<dbReference type="Gene3D" id="3.40.50.150">
    <property type="entry name" value="Vaccinia Virus protein VP39"/>
    <property type="match status" value="1"/>
</dbReference>
<dbReference type="EMBL" id="CP061799">
    <property type="protein sequence ID" value="QTA80367.1"/>
    <property type="molecule type" value="Genomic_DNA"/>
</dbReference>
<dbReference type="PROSITE" id="PS50926">
    <property type="entry name" value="TRAM"/>
    <property type="match status" value="1"/>
</dbReference>
<keyword evidence="8" id="KW-1185">Reference proteome</keyword>
<dbReference type="PANTHER" id="PTHR11061">
    <property type="entry name" value="RNA M5U METHYLTRANSFERASE"/>
    <property type="match status" value="1"/>
</dbReference>
<dbReference type="InterPro" id="IPR012340">
    <property type="entry name" value="NA-bd_OB-fold"/>
</dbReference>
<dbReference type="NCBIfam" id="TIGR00479">
    <property type="entry name" value="rumA"/>
    <property type="match status" value="1"/>
</dbReference>
<comment type="similarity">
    <text evidence="4">Belongs to the class I-like SAM-binding methyltransferase superfamily. RNA M5U methyltransferase family.</text>
</comment>
<dbReference type="FunFam" id="2.40.50.1070:FF:000003">
    <property type="entry name" value="23S rRNA (Uracil-5-)-methyltransferase RumA"/>
    <property type="match status" value="1"/>
</dbReference>
<evidence type="ECO:0000256" key="2">
    <source>
        <dbReference type="ARBA" id="ARBA00022679"/>
    </source>
</evidence>
<dbReference type="Proteomes" id="UP000663720">
    <property type="component" value="Chromosome"/>
</dbReference>
<keyword evidence="2 4" id="KW-0808">Transferase</keyword>
<protein>
    <submittedName>
        <fullName evidence="7">23S rRNA (Uracil-5-)-methyltransferase</fullName>
    </submittedName>
</protein>
<evidence type="ECO:0000256" key="1">
    <source>
        <dbReference type="ARBA" id="ARBA00022603"/>
    </source>
</evidence>
<evidence type="ECO:0000313" key="7">
    <source>
        <dbReference type="EMBL" id="QTA80367.1"/>
    </source>
</evidence>
<feature type="domain" description="TRAM" evidence="6">
    <location>
        <begin position="2"/>
        <end position="60"/>
    </location>
</feature>
<dbReference type="FunFam" id="2.40.50.140:FF:000097">
    <property type="entry name" value="23S rRNA (uracil(1939)-C(5))-methyltransferase RlmD"/>
    <property type="match status" value="1"/>
</dbReference>
<gene>
    <name evidence="7" type="primary">rumA</name>
    <name evidence="7" type="ORF">dnl_26670</name>
</gene>
<evidence type="ECO:0000313" key="8">
    <source>
        <dbReference type="Proteomes" id="UP000663720"/>
    </source>
</evidence>
<sequence>MKIKRSQEIELEITGMAFGGQGIAKVDGYTFFVDQAVPSDYISARITRKKKNFAQARIINLLKPSPLRIEPPCVYAGFCGGCKWQFLKYEDQLIYKQQHVLESLEHIGLIHGVKVHPAAGSEDIFGYRNKMEFSCSDKRWLLPDEMGSNDIDTGFALGLHVPGTFHKVLDISKCMLQPDQGNEILNSVRTYMINSGMPVYGLKTHEGFWRFLMLRHSKAFNQWMVNIITSSEDRKIIQPLADLLIEKYPNIVSIVNNITARKAGIAVGEYEILLAGTPILKDKIGSYEFEISANSFFQTNTKGAEKLYDIVEKYADLSGNEKVLDLYCGTGTIAICLSGKAKEITGIELAESSIADAQKNCQINKIDNCHFIQGDIKDCLGNINIVPDIVIIDPPRVGMHKDVVNQVLKISPEKIIYVSCNPATLARDLALIKDHYNIMEVQPVDMFPHTYHIESVARLEKK</sequence>
<feature type="binding site" evidence="4">
    <location>
        <position position="327"/>
    </location>
    <ligand>
        <name>S-adenosyl-L-methionine</name>
        <dbReference type="ChEBI" id="CHEBI:59789"/>
    </ligand>
</feature>
<dbReference type="CDD" id="cd02440">
    <property type="entry name" value="AdoMet_MTases"/>
    <property type="match status" value="1"/>
</dbReference>
<feature type="binding site" evidence="4">
    <location>
        <position position="298"/>
    </location>
    <ligand>
        <name>S-adenosyl-L-methionine</name>
        <dbReference type="ChEBI" id="CHEBI:59789"/>
    </ligand>
</feature>
<accession>A0A975GGM1</accession>
<feature type="binding site" evidence="4">
    <location>
        <position position="393"/>
    </location>
    <ligand>
        <name>S-adenosyl-L-methionine</name>
        <dbReference type="ChEBI" id="CHEBI:59789"/>
    </ligand>
</feature>
<evidence type="ECO:0000256" key="4">
    <source>
        <dbReference type="PROSITE-ProRule" id="PRU01024"/>
    </source>
</evidence>
<dbReference type="FunFam" id="3.40.50.150:FF:000009">
    <property type="entry name" value="23S rRNA (Uracil(1939)-C(5))-methyltransferase RlmD"/>
    <property type="match status" value="1"/>
</dbReference>
<dbReference type="InterPro" id="IPR030391">
    <property type="entry name" value="MeTrfase_TrmA_CS"/>
</dbReference>
<dbReference type="GO" id="GO:0070475">
    <property type="term" value="P:rRNA base methylation"/>
    <property type="evidence" value="ECO:0007669"/>
    <property type="project" value="TreeGrafter"/>
</dbReference>
<dbReference type="InterPro" id="IPR029063">
    <property type="entry name" value="SAM-dependent_MTases_sf"/>
</dbReference>